<gene>
    <name evidence="13" type="ORF">ASEP1449_LOCUS15734</name>
</gene>
<sequence length="433" mass="49187">MQTYEDSVEFQGSYASNEYADGSNEARETRNTLGNSVAPEAVIARIEYITTRVLDQLNEPKEPYFGSTYIQEMLSIEGILQDEETDVVALTKKFNLMQCRSFTSVLLVLSFVHALLLSNRTTTTREVYYYFVTHFRTQRECDVAIMEAASLLRVPRVSLGLAASPKGWFCGCLRITRPETGQNCGEGSVHETVIDGSSLSSVQGLPITREWIDRSSDDHRAQAFQIVSQHAKCILVIEKEGVYNRLSEDRFFERYPCILVTGKGFPDLATRALVHSLHHELQLPVYGLCDCNPYGVGVLQTYQRGSTKMGLDGGSRYTVPIQWIGLRPSQVASMKADLPRDVYQSLTELDERRIESLCRETSPFTNVLNGYERRDELRCMAKAGYKVELEALHWLGMDFMCDWLEEILVRHENGTNNDDTDEESEEDNCWKII</sequence>
<dbReference type="GO" id="GO:0007131">
    <property type="term" value="P:reciprocal meiotic recombination"/>
    <property type="evidence" value="ECO:0007669"/>
    <property type="project" value="TreeGrafter"/>
</dbReference>
<dbReference type="InterPro" id="IPR013049">
    <property type="entry name" value="Spo11/TopoVI_A_N"/>
</dbReference>
<protein>
    <recommendedName>
        <fullName evidence="4">DNA topoisomerase (ATP-hydrolyzing)</fullName>
        <ecNumber evidence="4">5.6.2.2</ecNumber>
    </recommendedName>
</protein>
<dbReference type="PANTHER" id="PTHR10848">
    <property type="entry name" value="MEIOTIC RECOMBINATION PROTEIN SPO11"/>
    <property type="match status" value="1"/>
</dbReference>
<keyword evidence="9 10" id="KW-0413">Isomerase</keyword>
<proteinExistence type="inferred from homology"/>
<evidence type="ECO:0000256" key="4">
    <source>
        <dbReference type="ARBA" id="ARBA00012895"/>
    </source>
</evidence>
<dbReference type="GO" id="GO:0042138">
    <property type="term" value="P:meiotic DNA double-strand break formation"/>
    <property type="evidence" value="ECO:0007669"/>
    <property type="project" value="TreeGrafter"/>
</dbReference>
<dbReference type="PROSITE" id="PS52041">
    <property type="entry name" value="TOPO_IIB"/>
    <property type="match status" value="1"/>
</dbReference>
<dbReference type="Gene3D" id="3.40.1360.10">
    <property type="match status" value="1"/>
</dbReference>
<dbReference type="InterPro" id="IPR036078">
    <property type="entry name" value="Spo11/TopoVI_A_sf"/>
</dbReference>
<reference evidence="13" key="1">
    <citation type="submission" date="2021-01" db="EMBL/GenBank/DDBJ databases">
        <authorList>
            <person name="Corre E."/>
            <person name="Pelletier E."/>
            <person name="Niang G."/>
            <person name="Scheremetjew M."/>
            <person name="Finn R."/>
            <person name="Kale V."/>
            <person name="Holt S."/>
            <person name="Cochrane G."/>
            <person name="Meng A."/>
            <person name="Brown T."/>
            <person name="Cohen L."/>
        </authorList>
    </citation>
    <scope>NUCLEOTIDE SEQUENCE</scope>
    <source>
        <strain evidence="13">CCMP2084</strain>
    </source>
</reference>
<evidence type="ECO:0000259" key="11">
    <source>
        <dbReference type="Pfam" id="PF04406"/>
    </source>
</evidence>
<dbReference type="Pfam" id="PF21180">
    <property type="entry name" value="TOP6A-Spo11_Toprim"/>
    <property type="match status" value="1"/>
</dbReference>
<keyword evidence="8 10" id="KW-0238">DNA-binding</keyword>
<name>A0A7S2UM25_9STRA</name>
<evidence type="ECO:0000256" key="2">
    <source>
        <dbReference type="ARBA" id="ARBA00001946"/>
    </source>
</evidence>
<comment type="similarity">
    <text evidence="3 10">Belongs to the TOP6A family.</text>
</comment>
<dbReference type="InterPro" id="IPR002815">
    <property type="entry name" value="Spo11/TopoVI_A"/>
</dbReference>
<evidence type="ECO:0000313" key="13">
    <source>
        <dbReference type="EMBL" id="CAD9823900.1"/>
    </source>
</evidence>
<keyword evidence="7 10" id="KW-0799">Topoisomerase</keyword>
<dbReference type="SUPFAM" id="SSF56726">
    <property type="entry name" value="DNA topoisomerase IV, alpha subunit"/>
    <property type="match status" value="1"/>
</dbReference>
<evidence type="ECO:0000256" key="9">
    <source>
        <dbReference type="ARBA" id="ARBA00023235"/>
    </source>
</evidence>
<evidence type="ECO:0000256" key="10">
    <source>
        <dbReference type="PROSITE-ProRule" id="PRU01385"/>
    </source>
</evidence>
<dbReference type="EC" id="5.6.2.2" evidence="4"/>
<dbReference type="GO" id="GO:0000228">
    <property type="term" value="C:nuclear chromosome"/>
    <property type="evidence" value="ECO:0007669"/>
    <property type="project" value="TreeGrafter"/>
</dbReference>
<evidence type="ECO:0000256" key="6">
    <source>
        <dbReference type="ARBA" id="ARBA00022842"/>
    </source>
</evidence>
<dbReference type="GO" id="GO:0005524">
    <property type="term" value="F:ATP binding"/>
    <property type="evidence" value="ECO:0007669"/>
    <property type="project" value="InterPro"/>
</dbReference>
<dbReference type="GO" id="GO:0003918">
    <property type="term" value="F:DNA topoisomerase type II (double strand cut, ATP-hydrolyzing) activity"/>
    <property type="evidence" value="ECO:0007669"/>
    <property type="project" value="UniProtKB-UniRule"/>
</dbReference>
<keyword evidence="6" id="KW-0460">Magnesium</keyword>
<feature type="domain" description="Topoisomerase 6 subunit A/Spo11 TOPRIM" evidence="12">
    <location>
        <begin position="234"/>
        <end position="402"/>
    </location>
</feature>
<comment type="catalytic activity">
    <reaction evidence="1 10">
        <text>ATP-dependent breakage, passage and rejoining of double-stranded DNA.</text>
        <dbReference type="EC" id="5.6.2.2"/>
    </reaction>
</comment>
<dbReference type="PANTHER" id="PTHR10848:SF0">
    <property type="entry name" value="MEIOTIC RECOMBINATION PROTEIN SPO11"/>
    <property type="match status" value="1"/>
</dbReference>
<dbReference type="InterPro" id="IPR036388">
    <property type="entry name" value="WH-like_DNA-bd_sf"/>
</dbReference>
<evidence type="ECO:0000256" key="1">
    <source>
        <dbReference type="ARBA" id="ARBA00000185"/>
    </source>
</evidence>
<evidence type="ECO:0000256" key="8">
    <source>
        <dbReference type="ARBA" id="ARBA00023125"/>
    </source>
</evidence>
<evidence type="ECO:0000256" key="5">
    <source>
        <dbReference type="ARBA" id="ARBA00022723"/>
    </source>
</evidence>
<comment type="cofactor">
    <cofactor evidence="2">
        <name>Mg(2+)</name>
        <dbReference type="ChEBI" id="CHEBI:18420"/>
    </cofactor>
</comment>
<keyword evidence="5" id="KW-0479">Metal-binding</keyword>
<organism evidence="13">
    <name type="scientific">Attheya septentrionalis</name>
    <dbReference type="NCBI Taxonomy" id="420275"/>
    <lineage>
        <taxon>Eukaryota</taxon>
        <taxon>Sar</taxon>
        <taxon>Stramenopiles</taxon>
        <taxon>Ochrophyta</taxon>
        <taxon>Bacillariophyta</taxon>
        <taxon>Coscinodiscophyceae</taxon>
        <taxon>Chaetocerotophycidae</taxon>
        <taxon>Chaetocerotales</taxon>
        <taxon>Attheyaceae</taxon>
        <taxon>Attheya</taxon>
    </lineage>
</organism>
<evidence type="ECO:0000256" key="7">
    <source>
        <dbReference type="ARBA" id="ARBA00023029"/>
    </source>
</evidence>
<evidence type="ECO:0000259" key="12">
    <source>
        <dbReference type="Pfam" id="PF21180"/>
    </source>
</evidence>
<dbReference type="CDD" id="cd00223">
    <property type="entry name" value="TOPRIM_TopoIIB_SPO"/>
    <property type="match status" value="1"/>
</dbReference>
<dbReference type="EMBL" id="HBHQ01023263">
    <property type="protein sequence ID" value="CAD9823900.1"/>
    <property type="molecule type" value="Transcribed_RNA"/>
</dbReference>
<evidence type="ECO:0000256" key="3">
    <source>
        <dbReference type="ARBA" id="ARBA00006559"/>
    </source>
</evidence>
<dbReference type="AlphaFoldDB" id="A0A7S2UM25"/>
<dbReference type="GO" id="GO:0046872">
    <property type="term" value="F:metal ion binding"/>
    <property type="evidence" value="ECO:0007669"/>
    <property type="project" value="UniProtKB-KW"/>
</dbReference>
<feature type="active site" description="O-(5'-phospho-DNA)-tyrosine intermediate" evidence="10">
    <location>
        <position position="129"/>
    </location>
</feature>
<feature type="domain" description="Spo11/DNA topoisomerase VI subunit A N-terminal" evidence="11">
    <location>
        <begin position="100"/>
        <end position="160"/>
    </location>
</feature>
<dbReference type="PRINTS" id="PR01550">
    <property type="entry name" value="TOP6AFAMILY"/>
</dbReference>
<dbReference type="Pfam" id="PF04406">
    <property type="entry name" value="TP6A_N"/>
    <property type="match status" value="1"/>
</dbReference>
<dbReference type="GO" id="GO:0003677">
    <property type="term" value="F:DNA binding"/>
    <property type="evidence" value="ECO:0007669"/>
    <property type="project" value="UniProtKB-UniRule"/>
</dbReference>
<dbReference type="GO" id="GO:0000706">
    <property type="term" value="P:meiotic DNA double-strand break processing"/>
    <property type="evidence" value="ECO:0007669"/>
    <property type="project" value="TreeGrafter"/>
</dbReference>
<accession>A0A7S2UM25</accession>
<dbReference type="InterPro" id="IPR034136">
    <property type="entry name" value="TOPRIM_Topo6A/Spo11"/>
</dbReference>
<dbReference type="Gene3D" id="1.10.10.10">
    <property type="entry name" value="Winged helix-like DNA-binding domain superfamily/Winged helix DNA-binding domain"/>
    <property type="match status" value="1"/>
</dbReference>